<dbReference type="Gene3D" id="3.40.190.150">
    <property type="entry name" value="Bordetella uptake gene, domain 1"/>
    <property type="match status" value="1"/>
</dbReference>
<sequence>MLTKRTMLLGAAVMLAVLSFGTLAYAAEFPKAKQIRMVVPYGAGGGVDISTRILATPAQDILGQRIDVVCMPGAGGQEGINFVLQQPRDGYTLLVTDYGPLVTTALTEEVTYDLSDWVPLVQITEVVPTFFVLAESPLKSVDDWVKAAKEKPESLTVAHGRHLSVPHLPLILFEKTAGIKNTHVPTTGGSEALAFVLGKKVDIGASVPSTIASSVKAGTMFPLAVCSLERVATLPDTPTMKELGYDVVLPAWYTVFAPKGVPEETLKILEEKFIEALKSEGAKEMAGKSNVLLTPYGRDKTVGLYEGTISSLKTILADVKK</sequence>
<dbReference type="Gene3D" id="3.40.190.10">
    <property type="entry name" value="Periplasmic binding protein-like II"/>
    <property type="match status" value="1"/>
</dbReference>
<accession>A0A4R8MG62</accession>
<reference evidence="3 4" key="1">
    <citation type="submission" date="2019-03" db="EMBL/GenBank/DDBJ databases">
        <title>Genomic Encyclopedia of Type Strains, Phase IV (KMG-IV): sequencing the most valuable type-strain genomes for metagenomic binning, comparative biology and taxonomic classification.</title>
        <authorList>
            <person name="Goeker M."/>
        </authorList>
    </citation>
    <scope>NUCLEOTIDE SEQUENCE [LARGE SCALE GENOMIC DNA]</scope>
    <source>
        <strain evidence="3 4">DSM 25964</strain>
    </source>
</reference>
<dbReference type="InterPro" id="IPR042100">
    <property type="entry name" value="Bug_dom1"/>
</dbReference>
<feature type="signal peptide" evidence="2">
    <location>
        <begin position="1"/>
        <end position="26"/>
    </location>
</feature>
<comment type="similarity">
    <text evidence="1">Belongs to the UPF0065 (bug) family.</text>
</comment>
<evidence type="ECO:0000313" key="4">
    <source>
        <dbReference type="Proteomes" id="UP000295066"/>
    </source>
</evidence>
<dbReference type="SUPFAM" id="SSF53850">
    <property type="entry name" value="Periplasmic binding protein-like II"/>
    <property type="match status" value="1"/>
</dbReference>
<dbReference type="EMBL" id="SORI01000003">
    <property type="protein sequence ID" value="TDY62865.1"/>
    <property type="molecule type" value="Genomic_DNA"/>
</dbReference>
<evidence type="ECO:0000313" key="3">
    <source>
        <dbReference type="EMBL" id="TDY62865.1"/>
    </source>
</evidence>
<dbReference type="AlphaFoldDB" id="A0A4R8MG62"/>
<dbReference type="RefSeq" id="WP_133956459.1">
    <property type="nucleotide sequence ID" value="NZ_SORI01000003.1"/>
</dbReference>
<keyword evidence="2" id="KW-0732">Signal</keyword>
<dbReference type="OrthoDB" id="5632at2"/>
<dbReference type="InterPro" id="IPR005064">
    <property type="entry name" value="BUG"/>
</dbReference>
<dbReference type="CDD" id="cd07012">
    <property type="entry name" value="PBP2_Bug_TTT"/>
    <property type="match status" value="1"/>
</dbReference>
<evidence type="ECO:0000256" key="1">
    <source>
        <dbReference type="ARBA" id="ARBA00006987"/>
    </source>
</evidence>
<keyword evidence="3" id="KW-0675">Receptor</keyword>
<feature type="chain" id="PRO_5020890176" evidence="2">
    <location>
        <begin position="27"/>
        <end position="321"/>
    </location>
</feature>
<keyword evidence="4" id="KW-1185">Reference proteome</keyword>
<dbReference type="PIRSF" id="PIRSF017082">
    <property type="entry name" value="YflP"/>
    <property type="match status" value="1"/>
</dbReference>
<dbReference type="Proteomes" id="UP000295066">
    <property type="component" value="Unassembled WGS sequence"/>
</dbReference>
<name>A0A4R8MG62_9BACT</name>
<dbReference type="Pfam" id="PF03401">
    <property type="entry name" value="TctC"/>
    <property type="match status" value="1"/>
</dbReference>
<comment type="caution">
    <text evidence="3">The sequence shown here is derived from an EMBL/GenBank/DDBJ whole genome shotgun (WGS) entry which is preliminary data.</text>
</comment>
<gene>
    <name evidence="3" type="ORF">C8D99_10385</name>
</gene>
<dbReference type="PANTHER" id="PTHR42928">
    <property type="entry name" value="TRICARBOXYLATE-BINDING PROTEIN"/>
    <property type="match status" value="1"/>
</dbReference>
<evidence type="ECO:0000256" key="2">
    <source>
        <dbReference type="SAM" id="SignalP"/>
    </source>
</evidence>
<organism evidence="3 4">
    <name type="scientific">Aminivibrio pyruvatiphilus</name>
    <dbReference type="NCBI Taxonomy" id="1005740"/>
    <lineage>
        <taxon>Bacteria</taxon>
        <taxon>Thermotogati</taxon>
        <taxon>Synergistota</taxon>
        <taxon>Synergistia</taxon>
        <taxon>Synergistales</taxon>
        <taxon>Aminobacteriaceae</taxon>
        <taxon>Aminivibrio</taxon>
    </lineage>
</organism>
<dbReference type="PANTHER" id="PTHR42928:SF5">
    <property type="entry name" value="BLR1237 PROTEIN"/>
    <property type="match status" value="1"/>
</dbReference>
<proteinExistence type="inferred from homology"/>
<protein>
    <submittedName>
        <fullName evidence="3">Tripartite-type tricarboxylate transporter receptor subunit TctC</fullName>
    </submittedName>
</protein>